<evidence type="ECO:0000313" key="9">
    <source>
        <dbReference type="EMBL" id="MBD2865510.1"/>
    </source>
</evidence>
<evidence type="ECO:0000259" key="8">
    <source>
        <dbReference type="PROSITE" id="PS50928"/>
    </source>
</evidence>
<proteinExistence type="inferred from homology"/>
<dbReference type="Gene3D" id="1.10.3720.10">
    <property type="entry name" value="MetI-like"/>
    <property type="match status" value="1"/>
</dbReference>
<feature type="domain" description="ABC transmembrane type-1" evidence="8">
    <location>
        <begin position="89"/>
        <end position="304"/>
    </location>
</feature>
<dbReference type="InterPro" id="IPR000515">
    <property type="entry name" value="MetI-like"/>
</dbReference>
<comment type="caution">
    <text evidence="9">The sequence shown here is derived from an EMBL/GenBank/DDBJ whole genome shotgun (WGS) entry which is preliminary data.</text>
</comment>
<protein>
    <submittedName>
        <fullName evidence="9">Sugar ABC transporter permease</fullName>
    </submittedName>
</protein>
<dbReference type="Pfam" id="PF00528">
    <property type="entry name" value="BPD_transp_1"/>
    <property type="match status" value="1"/>
</dbReference>
<evidence type="ECO:0000256" key="5">
    <source>
        <dbReference type="ARBA" id="ARBA00022989"/>
    </source>
</evidence>
<keyword evidence="6 7" id="KW-0472">Membrane</keyword>
<evidence type="ECO:0000256" key="3">
    <source>
        <dbReference type="ARBA" id="ARBA00022475"/>
    </source>
</evidence>
<dbReference type="Proteomes" id="UP000639396">
    <property type="component" value="Unassembled WGS sequence"/>
</dbReference>
<dbReference type="SUPFAM" id="SSF161098">
    <property type="entry name" value="MetI-like"/>
    <property type="match status" value="1"/>
</dbReference>
<organism evidence="9 10">
    <name type="scientific">Paenibacillus oceani</name>
    <dbReference type="NCBI Taxonomy" id="2772510"/>
    <lineage>
        <taxon>Bacteria</taxon>
        <taxon>Bacillati</taxon>
        <taxon>Bacillota</taxon>
        <taxon>Bacilli</taxon>
        <taxon>Bacillales</taxon>
        <taxon>Paenibacillaceae</taxon>
        <taxon>Paenibacillus</taxon>
    </lineage>
</organism>
<feature type="transmembrane region" description="Helical" evidence="7">
    <location>
        <begin position="176"/>
        <end position="202"/>
    </location>
</feature>
<comment type="similarity">
    <text evidence="7">Belongs to the binding-protein-dependent transport system permease family.</text>
</comment>
<keyword evidence="3" id="KW-1003">Cell membrane</keyword>
<keyword evidence="5 7" id="KW-1133">Transmembrane helix</keyword>
<dbReference type="PROSITE" id="PS50928">
    <property type="entry name" value="ABC_TM1"/>
    <property type="match status" value="1"/>
</dbReference>
<dbReference type="InterPro" id="IPR050809">
    <property type="entry name" value="UgpAE/MalFG_permease"/>
</dbReference>
<evidence type="ECO:0000256" key="6">
    <source>
        <dbReference type="ARBA" id="ARBA00023136"/>
    </source>
</evidence>
<dbReference type="EMBL" id="JACXJA010000043">
    <property type="protein sequence ID" value="MBD2865510.1"/>
    <property type="molecule type" value="Genomic_DNA"/>
</dbReference>
<evidence type="ECO:0000256" key="7">
    <source>
        <dbReference type="RuleBase" id="RU363032"/>
    </source>
</evidence>
<dbReference type="InterPro" id="IPR035906">
    <property type="entry name" value="MetI-like_sf"/>
</dbReference>
<evidence type="ECO:0000313" key="10">
    <source>
        <dbReference type="Proteomes" id="UP000639396"/>
    </source>
</evidence>
<feature type="transmembrane region" description="Helical" evidence="7">
    <location>
        <begin position="29"/>
        <end position="56"/>
    </location>
</feature>
<accession>A0A927CGV5</accession>
<feature type="transmembrane region" description="Helical" evidence="7">
    <location>
        <begin position="223"/>
        <end position="247"/>
    </location>
</feature>
<dbReference type="AlphaFoldDB" id="A0A927CGV5"/>
<sequence length="317" mass="35782">MTDSLQQSSLAAAPGSPGALRRRFRESRFLLLLVLPCIVYFIVFHYVPMFGIAISFQKYNLFKGIWQSEWVGFHYYEMFFSNPDFFKLLRNTFLLGLYRIVFGFPAPILLALLLNELRNAVFKRFVQSVSYLPHFISNVIVASMIVVFLSPSGGLVNRLIELVGFEPVNWLMSPDWFRTIFTASGIWQGVGWASIIYLAALTSIDPHLYEAAEMDGAGRFAKMVHISLPGMMQTVAILLILEIGHILGVGFEKVFLLYNPATYETADIISTYVYRVGLVQGNYSYAAAIDVFTGLVNLVFLVSANYVSRKLGENSLW</sequence>
<evidence type="ECO:0000256" key="4">
    <source>
        <dbReference type="ARBA" id="ARBA00022692"/>
    </source>
</evidence>
<feature type="transmembrane region" description="Helical" evidence="7">
    <location>
        <begin position="283"/>
        <end position="307"/>
    </location>
</feature>
<dbReference type="CDD" id="cd06261">
    <property type="entry name" value="TM_PBP2"/>
    <property type="match status" value="1"/>
</dbReference>
<keyword evidence="10" id="KW-1185">Reference proteome</keyword>
<dbReference type="PANTHER" id="PTHR43227">
    <property type="entry name" value="BLL4140 PROTEIN"/>
    <property type="match status" value="1"/>
</dbReference>
<gene>
    <name evidence="9" type="ORF">IDH45_26360</name>
</gene>
<evidence type="ECO:0000256" key="2">
    <source>
        <dbReference type="ARBA" id="ARBA00022448"/>
    </source>
</evidence>
<reference evidence="9" key="1">
    <citation type="submission" date="2020-09" db="EMBL/GenBank/DDBJ databases">
        <title>A novel bacterium of genus Paenibacillus, isolated from South China Sea.</title>
        <authorList>
            <person name="Huang H."/>
            <person name="Mo K."/>
            <person name="Hu Y."/>
        </authorList>
    </citation>
    <scope>NUCLEOTIDE SEQUENCE</scope>
    <source>
        <strain evidence="9">IB182363</strain>
    </source>
</reference>
<keyword evidence="4 7" id="KW-0812">Transmembrane</keyword>
<dbReference type="GO" id="GO:0005886">
    <property type="term" value="C:plasma membrane"/>
    <property type="evidence" value="ECO:0007669"/>
    <property type="project" value="UniProtKB-SubCell"/>
</dbReference>
<dbReference type="GO" id="GO:0055085">
    <property type="term" value="P:transmembrane transport"/>
    <property type="evidence" value="ECO:0007669"/>
    <property type="project" value="InterPro"/>
</dbReference>
<comment type="subcellular location">
    <subcellularLocation>
        <location evidence="1 7">Cell membrane</location>
        <topology evidence="1 7">Multi-pass membrane protein</topology>
    </subcellularLocation>
</comment>
<feature type="transmembrane region" description="Helical" evidence="7">
    <location>
        <begin position="93"/>
        <end position="114"/>
    </location>
</feature>
<keyword evidence="2 7" id="KW-0813">Transport</keyword>
<dbReference type="PANTHER" id="PTHR43227:SF11">
    <property type="entry name" value="BLL4140 PROTEIN"/>
    <property type="match status" value="1"/>
</dbReference>
<evidence type="ECO:0000256" key="1">
    <source>
        <dbReference type="ARBA" id="ARBA00004651"/>
    </source>
</evidence>
<name>A0A927CGV5_9BACL</name>
<feature type="transmembrane region" description="Helical" evidence="7">
    <location>
        <begin position="135"/>
        <end position="156"/>
    </location>
</feature>